<organism evidence="2 3">
    <name type="scientific">Streptomyces ficellus</name>
    <dbReference type="NCBI Taxonomy" id="1977088"/>
    <lineage>
        <taxon>Bacteria</taxon>
        <taxon>Bacillati</taxon>
        <taxon>Actinomycetota</taxon>
        <taxon>Actinomycetes</taxon>
        <taxon>Kitasatosporales</taxon>
        <taxon>Streptomycetaceae</taxon>
        <taxon>Streptomyces</taxon>
    </lineage>
</organism>
<evidence type="ECO:0000256" key="1">
    <source>
        <dbReference type="SAM" id="MobiDB-lite"/>
    </source>
</evidence>
<accession>A0ABT7ZFD1</accession>
<protein>
    <submittedName>
        <fullName evidence="2">Uncharacterized protein</fullName>
    </submittedName>
</protein>
<evidence type="ECO:0000313" key="3">
    <source>
        <dbReference type="Proteomes" id="UP001174050"/>
    </source>
</evidence>
<sequence>MNVTQQHMLDLHRAARHGVAPPPPPGRDDWPVLRAAREHRRFTSVLAGRPASPGALRLRLRLGWRARLRPTRR</sequence>
<keyword evidence="3" id="KW-1185">Reference proteome</keyword>
<comment type="caution">
    <text evidence="2">The sequence shown here is derived from an EMBL/GenBank/DDBJ whole genome shotgun (WGS) entry which is preliminary data.</text>
</comment>
<dbReference type="Proteomes" id="UP001174050">
    <property type="component" value="Unassembled WGS sequence"/>
</dbReference>
<proteinExistence type="predicted"/>
<evidence type="ECO:0000313" key="2">
    <source>
        <dbReference type="EMBL" id="MDN3297987.1"/>
    </source>
</evidence>
<dbReference type="EMBL" id="JAUEPL010000073">
    <property type="protein sequence ID" value="MDN3297987.1"/>
    <property type="molecule type" value="Genomic_DNA"/>
</dbReference>
<name>A0ABT7ZFD1_9ACTN</name>
<gene>
    <name evidence="2" type="ORF">QWM81_28940</name>
</gene>
<feature type="region of interest" description="Disordered" evidence="1">
    <location>
        <begin position="1"/>
        <end position="29"/>
    </location>
</feature>
<dbReference type="RefSeq" id="WP_290115460.1">
    <property type="nucleotide sequence ID" value="NZ_JAUEPL010000073.1"/>
</dbReference>
<reference evidence="2" key="1">
    <citation type="submission" date="2023-06" db="EMBL/GenBank/DDBJ databases">
        <title>WGS-Sequencing of Streptomyces ficellus isolate 21 collected from sand in Gara Djebilet Iron Mine in Algeria.</title>
        <authorList>
            <person name="Zegers G.P."/>
            <person name="Gomez A."/>
            <person name="Gueddou A."/>
            <person name="Zahara A.F."/>
            <person name="Worth M."/>
            <person name="Sevigny J.L."/>
            <person name="Tisa L."/>
        </authorList>
    </citation>
    <scope>NUCLEOTIDE SEQUENCE</scope>
    <source>
        <strain evidence="2">AS11</strain>
    </source>
</reference>